<evidence type="ECO:0000256" key="1">
    <source>
        <dbReference type="SAM" id="Phobius"/>
    </source>
</evidence>
<name>A0A7G0WWL9_FOWPV</name>
<organism evidence="2 3">
    <name type="scientific">Fowlpox virus</name>
    <name type="common">FPV</name>
    <dbReference type="NCBI Taxonomy" id="10261"/>
    <lineage>
        <taxon>Viruses</taxon>
        <taxon>Varidnaviria</taxon>
        <taxon>Bamfordvirae</taxon>
        <taxon>Nucleocytoviricota</taxon>
        <taxon>Pokkesviricetes</taxon>
        <taxon>Chitovirales</taxon>
        <taxon>Poxviridae</taxon>
        <taxon>Chordopoxvirinae</taxon>
        <taxon>Avipoxvirus</taxon>
        <taxon>Avipoxvirus fowlpox</taxon>
    </lineage>
</organism>
<reference evidence="2 3" key="1">
    <citation type="submission" date="2016-05" db="EMBL/GenBank/DDBJ databases">
        <title>The analysis of a fowlpox virus genome sequence.</title>
        <authorList>
            <person name="Zhao Y."/>
            <person name="Liu S."/>
        </authorList>
    </citation>
    <scope>NUCLEOTIDE SEQUENCE [LARGE SCALE GENOMIC DNA]</scope>
    <source>
        <strain evidence="2 3">NX10</strain>
    </source>
</reference>
<dbReference type="Proteomes" id="UP000515929">
    <property type="component" value="Segment"/>
</dbReference>
<proteinExistence type="predicted"/>
<evidence type="ECO:0000313" key="3">
    <source>
        <dbReference type="Proteomes" id="UP000515929"/>
    </source>
</evidence>
<dbReference type="GO" id="GO:0005576">
    <property type="term" value="C:extracellular region"/>
    <property type="evidence" value="ECO:0007669"/>
    <property type="project" value="InterPro"/>
</dbReference>
<keyword evidence="1" id="KW-0472">Membrane</keyword>
<dbReference type="InterPro" id="IPR036048">
    <property type="entry name" value="Interleukin_8-like_sf"/>
</dbReference>
<accession>A0A7G0WWL9</accession>
<gene>
    <name evidence="2" type="primary">ORF061</name>
</gene>
<dbReference type="EMBL" id="KX196452">
    <property type="protein sequence ID" value="ART91495.1"/>
    <property type="molecule type" value="Genomic_DNA"/>
</dbReference>
<evidence type="ECO:0000313" key="2">
    <source>
        <dbReference type="EMBL" id="ART91495.1"/>
    </source>
</evidence>
<keyword evidence="1" id="KW-0812">Transmembrane</keyword>
<dbReference type="GO" id="GO:0006955">
    <property type="term" value="P:immune response"/>
    <property type="evidence" value="ECO:0007669"/>
    <property type="project" value="InterPro"/>
</dbReference>
<dbReference type="GO" id="GO:0008009">
    <property type="term" value="F:chemokine activity"/>
    <property type="evidence" value="ECO:0007669"/>
    <property type="project" value="InterPro"/>
</dbReference>
<feature type="transmembrane region" description="Helical" evidence="1">
    <location>
        <begin position="7"/>
        <end position="27"/>
    </location>
</feature>
<protein>
    <submittedName>
        <fullName evidence="2">CC chemokine-like protein</fullName>
    </submittedName>
</protein>
<organismHost>
    <name type="scientific">Vertebrata</name>
    <name type="common">vertebrates</name>
    <dbReference type="NCBI Taxonomy" id="7742"/>
</organismHost>
<keyword evidence="1" id="KW-1133">Transmembrane helix</keyword>
<dbReference type="SUPFAM" id="SSF54117">
    <property type="entry name" value="Interleukin 8-like chemokines"/>
    <property type="match status" value="1"/>
</dbReference>
<sequence>MQSNISIYVLTVIVIGSCFYNPFILTYECRDDCCNGRYGPVPAPWKVLNCTKTGPGCPDSGYLLTTSENKTYCITGNETDKGNYPQTIGAIFPNCSGMNVGAGRLITRMLEEYPRGKSPSNNSINNIKISC</sequence>